<keyword evidence="6" id="KW-1185">Reference proteome</keyword>
<keyword evidence="3" id="KW-1133">Transmembrane helix</keyword>
<sequence length="601" mass="64526">MFVRNVVTVMALAWLGSAQDQDDDTYHPHAAFAFIRTGDRTPIILPGVSVLTALGANQMLTLGQNFRTRYITGDSPNGLGTEHIAGLSQNTLDNDQILVKTLDKQYLMASAQAFMQGLYPPHALGNGTGDASGLLADGTTVNFPLDGYQYANVHSTSELDAQSINVAGSQNCPIAMKDAMEYFTTEAFMETRAVNQGFYGNLSADWFNGLLNANEIDYISALEIADYLTYQYTHNSTIYHLLANDSEYAGVYDKVRHLADQETWYLYGNTSTSAANNQAIPGKTLAAAILNQFELVITDQTYGGDLTDSSYPLTLYIGDHEPMISLLSLIMADHHDSNFRALPPFASSIVFELFSTGANASFPTNKEDLWVRFYFHNGTDFSANQMIAFPIFGNGPSRTDMPWAEFQNAFEGIQMETLTQWCRSCDSPSLFCWGAGETSNVSVVIPGSDGEKSKGNVSPVVAGVIGAVVTLAVAALLFALAMLLGGVRLHRRSGSKKSDLGGFKGSAKLASDPDLSLAKNGALPAGISFVGAGAGAAGAGADGKKGHERVGSWELRQKEFGQKEFGPRGGEEGDEDVSPRGSFDAIDAVAASKPVEPHERV</sequence>
<dbReference type="Proteomes" id="UP001140560">
    <property type="component" value="Unassembled WGS sequence"/>
</dbReference>
<keyword evidence="4" id="KW-0732">Signal</keyword>
<feature type="transmembrane region" description="Helical" evidence="3">
    <location>
        <begin position="460"/>
        <end position="487"/>
    </location>
</feature>
<evidence type="ECO:0000256" key="3">
    <source>
        <dbReference type="SAM" id="Phobius"/>
    </source>
</evidence>
<dbReference type="AlphaFoldDB" id="A0A9W8Y5T9"/>
<proteinExistence type="inferred from homology"/>
<dbReference type="Gene3D" id="3.40.50.1240">
    <property type="entry name" value="Phosphoglycerate mutase-like"/>
    <property type="match status" value="1"/>
</dbReference>
<gene>
    <name evidence="5" type="ORF">N0V83_006861</name>
</gene>
<keyword evidence="3" id="KW-0812">Transmembrane</keyword>
<feature type="region of interest" description="Disordered" evidence="2">
    <location>
        <begin position="538"/>
        <end position="601"/>
    </location>
</feature>
<keyword evidence="3" id="KW-0472">Membrane</keyword>
<organism evidence="5 6">
    <name type="scientific">Neocucurbitaria cava</name>
    <dbReference type="NCBI Taxonomy" id="798079"/>
    <lineage>
        <taxon>Eukaryota</taxon>
        <taxon>Fungi</taxon>
        <taxon>Dikarya</taxon>
        <taxon>Ascomycota</taxon>
        <taxon>Pezizomycotina</taxon>
        <taxon>Dothideomycetes</taxon>
        <taxon>Pleosporomycetidae</taxon>
        <taxon>Pleosporales</taxon>
        <taxon>Pleosporineae</taxon>
        <taxon>Cucurbitariaceae</taxon>
        <taxon>Neocucurbitaria</taxon>
    </lineage>
</organism>
<evidence type="ECO:0000256" key="4">
    <source>
        <dbReference type="SAM" id="SignalP"/>
    </source>
</evidence>
<dbReference type="InterPro" id="IPR000560">
    <property type="entry name" value="His_Pase_clade-2"/>
</dbReference>
<dbReference type="InterPro" id="IPR029033">
    <property type="entry name" value="His_PPase_superfam"/>
</dbReference>
<dbReference type="InterPro" id="IPR050645">
    <property type="entry name" value="Histidine_acid_phosphatase"/>
</dbReference>
<dbReference type="Pfam" id="PF00328">
    <property type="entry name" value="His_Phos_2"/>
    <property type="match status" value="1"/>
</dbReference>
<feature type="chain" id="PRO_5040883561" description="Phosphoglycerate mutase-like protein" evidence="4">
    <location>
        <begin position="19"/>
        <end position="601"/>
    </location>
</feature>
<accession>A0A9W8Y5T9</accession>
<evidence type="ECO:0000256" key="1">
    <source>
        <dbReference type="ARBA" id="ARBA00005375"/>
    </source>
</evidence>
<comment type="caution">
    <text evidence="5">The sequence shown here is derived from an EMBL/GenBank/DDBJ whole genome shotgun (WGS) entry which is preliminary data.</text>
</comment>
<evidence type="ECO:0000256" key="2">
    <source>
        <dbReference type="SAM" id="MobiDB-lite"/>
    </source>
</evidence>
<evidence type="ECO:0008006" key="7">
    <source>
        <dbReference type="Google" id="ProtNLM"/>
    </source>
</evidence>
<evidence type="ECO:0000313" key="5">
    <source>
        <dbReference type="EMBL" id="KAJ4367280.1"/>
    </source>
</evidence>
<name>A0A9W8Y5T9_9PLEO</name>
<feature type="signal peptide" evidence="4">
    <location>
        <begin position="1"/>
        <end position="18"/>
    </location>
</feature>
<comment type="similarity">
    <text evidence="1">Belongs to the histidine acid phosphatase family.</text>
</comment>
<feature type="compositionally biased region" description="Basic and acidic residues" evidence="2">
    <location>
        <begin position="542"/>
        <end position="571"/>
    </location>
</feature>
<dbReference type="PANTHER" id="PTHR11567">
    <property type="entry name" value="ACID PHOSPHATASE-RELATED"/>
    <property type="match status" value="1"/>
</dbReference>
<dbReference type="OrthoDB" id="258392at2759"/>
<dbReference type="SUPFAM" id="SSF53254">
    <property type="entry name" value="Phosphoglycerate mutase-like"/>
    <property type="match status" value="1"/>
</dbReference>
<reference evidence="5" key="1">
    <citation type="submission" date="2022-10" db="EMBL/GenBank/DDBJ databases">
        <title>Tapping the CABI collections for fungal endophytes: first genome assemblies for Collariella, Neodidymelliopsis, Ascochyta clinopodiicola, Didymella pomorum, Didymosphaeria variabile, Neocosmospora piperis and Neocucurbitaria cava.</title>
        <authorList>
            <person name="Hill R."/>
        </authorList>
    </citation>
    <scope>NUCLEOTIDE SEQUENCE</scope>
    <source>
        <strain evidence="5">IMI 356814</strain>
    </source>
</reference>
<dbReference type="GO" id="GO:0016791">
    <property type="term" value="F:phosphatase activity"/>
    <property type="evidence" value="ECO:0007669"/>
    <property type="project" value="TreeGrafter"/>
</dbReference>
<dbReference type="EMBL" id="JAPEUY010000012">
    <property type="protein sequence ID" value="KAJ4367280.1"/>
    <property type="molecule type" value="Genomic_DNA"/>
</dbReference>
<protein>
    <recommendedName>
        <fullName evidence="7">Phosphoglycerate mutase-like protein</fullName>
    </recommendedName>
</protein>
<dbReference type="PANTHER" id="PTHR11567:SF127">
    <property type="entry name" value="HISTIDINE ACID PHOSPHATASE"/>
    <property type="match status" value="1"/>
</dbReference>
<evidence type="ECO:0000313" key="6">
    <source>
        <dbReference type="Proteomes" id="UP001140560"/>
    </source>
</evidence>